<dbReference type="InterPro" id="IPR011990">
    <property type="entry name" value="TPR-like_helical_dom_sf"/>
</dbReference>
<evidence type="ECO:0000256" key="1">
    <source>
        <dbReference type="PROSITE-ProRule" id="PRU00339"/>
    </source>
</evidence>
<evidence type="ECO:0000313" key="4">
    <source>
        <dbReference type="Proteomes" id="UP000291117"/>
    </source>
</evidence>
<dbReference type="Gene3D" id="1.25.40.10">
    <property type="entry name" value="Tetratricopeptide repeat domain"/>
    <property type="match status" value="1"/>
</dbReference>
<keyword evidence="2" id="KW-0812">Transmembrane</keyword>
<evidence type="ECO:0000313" key="3">
    <source>
        <dbReference type="EMBL" id="TCC96520.1"/>
    </source>
</evidence>
<evidence type="ECO:0000256" key="2">
    <source>
        <dbReference type="SAM" id="Phobius"/>
    </source>
</evidence>
<dbReference type="InterPro" id="IPR019734">
    <property type="entry name" value="TPR_rpt"/>
</dbReference>
<feature type="repeat" description="TPR" evidence="1">
    <location>
        <begin position="196"/>
        <end position="229"/>
    </location>
</feature>
<dbReference type="Proteomes" id="UP000291117">
    <property type="component" value="Unassembled WGS sequence"/>
</dbReference>
<keyword evidence="4" id="KW-1185">Reference proteome</keyword>
<sequence length="366" mass="41706">MYVYNKFFVIGVSIACCFLFTFFGGSSCLSANVKNSPKETLSYAERLVLTNPDSAFLLIQKLRKEYSDRKDVHALAVCNQQLGKIFHYQGAYAQALTFYLKADKIFRKEKDRLLIAQNLNNIAQTYSSAHLKQKSLPMFKEALKIFQELRNDKGIAKTYSILGKFFEKKGTYDISFGYQQLALQHYKKINDSLGLAKVYNDIGSILERKRQYNDALKYFTLALSINESLDNRLGQIGNINNIGDFYLKTGDYRKALSATMQAKSLAIELKSKRELISACDNLAQTYKLIGNTDSAYYYSQTASKNYHQTFKEESSKQINLLQIFFEVERKDSEIQQLKVDKKITLISTGSVVAICLLLILLGFKSP</sequence>
<keyword evidence="2" id="KW-1133">Transmembrane helix</keyword>
<feature type="transmembrane region" description="Helical" evidence="2">
    <location>
        <begin position="343"/>
        <end position="363"/>
    </location>
</feature>
<keyword evidence="1" id="KW-0802">TPR repeat</keyword>
<gene>
    <name evidence="3" type="ORF">EZ444_11100</name>
</gene>
<proteinExistence type="predicted"/>
<dbReference type="RefSeq" id="WP_131608817.1">
    <property type="nucleotide sequence ID" value="NZ_SJSM01000005.1"/>
</dbReference>
<organism evidence="3 4">
    <name type="scientific">Pedobacter hiemivivus</name>
    <dbReference type="NCBI Taxonomy" id="2530454"/>
    <lineage>
        <taxon>Bacteria</taxon>
        <taxon>Pseudomonadati</taxon>
        <taxon>Bacteroidota</taxon>
        <taxon>Sphingobacteriia</taxon>
        <taxon>Sphingobacteriales</taxon>
        <taxon>Sphingobacteriaceae</taxon>
        <taxon>Pedobacter</taxon>
    </lineage>
</organism>
<accession>A0A4R0N8T1</accession>
<name>A0A4R0N8T1_9SPHI</name>
<dbReference type="PROSITE" id="PS50005">
    <property type="entry name" value="TPR"/>
    <property type="match status" value="1"/>
</dbReference>
<dbReference type="SUPFAM" id="SSF48452">
    <property type="entry name" value="TPR-like"/>
    <property type="match status" value="2"/>
</dbReference>
<dbReference type="EMBL" id="SJSM01000005">
    <property type="protein sequence ID" value="TCC96520.1"/>
    <property type="molecule type" value="Genomic_DNA"/>
</dbReference>
<dbReference type="Pfam" id="PF13424">
    <property type="entry name" value="TPR_12"/>
    <property type="match status" value="2"/>
</dbReference>
<dbReference type="SMART" id="SM00028">
    <property type="entry name" value="TPR"/>
    <property type="match status" value="5"/>
</dbReference>
<dbReference type="OrthoDB" id="1523128at2"/>
<dbReference type="PANTHER" id="PTHR10098">
    <property type="entry name" value="RAPSYN-RELATED"/>
    <property type="match status" value="1"/>
</dbReference>
<reference evidence="3 4" key="1">
    <citation type="submission" date="2019-02" db="EMBL/GenBank/DDBJ databases">
        <title>Pedobacter sp. RP-3-8 sp. nov., isolated from Arctic soil.</title>
        <authorList>
            <person name="Dahal R.H."/>
        </authorList>
    </citation>
    <scope>NUCLEOTIDE SEQUENCE [LARGE SCALE GENOMIC DNA]</scope>
    <source>
        <strain evidence="3 4">RP-3-8</strain>
    </source>
</reference>
<comment type="caution">
    <text evidence="3">The sequence shown here is derived from an EMBL/GenBank/DDBJ whole genome shotgun (WGS) entry which is preliminary data.</text>
</comment>
<dbReference type="PROSITE" id="PS51257">
    <property type="entry name" value="PROKAR_LIPOPROTEIN"/>
    <property type="match status" value="1"/>
</dbReference>
<dbReference type="Pfam" id="PF13181">
    <property type="entry name" value="TPR_8"/>
    <property type="match status" value="1"/>
</dbReference>
<dbReference type="AlphaFoldDB" id="A0A4R0N8T1"/>
<keyword evidence="2" id="KW-0472">Membrane</keyword>
<protein>
    <submittedName>
        <fullName evidence="3">Tetratricopeptide repeat protein</fullName>
    </submittedName>
</protein>